<proteinExistence type="inferred from homology"/>
<dbReference type="PANTHER" id="PTHR47514:SF1">
    <property type="entry name" value="TRANSKETOLASE N-TERMINAL SECTION-RELATED"/>
    <property type="match status" value="1"/>
</dbReference>
<comment type="cofactor">
    <cofactor evidence="1">
        <name>thiamine diphosphate</name>
        <dbReference type="ChEBI" id="CHEBI:58937"/>
    </cofactor>
</comment>
<dbReference type="OrthoDB" id="8732661at2"/>
<dbReference type="Pfam" id="PF00456">
    <property type="entry name" value="Transketolase_N"/>
    <property type="match status" value="1"/>
</dbReference>
<dbReference type="PANTHER" id="PTHR47514">
    <property type="entry name" value="TRANSKETOLASE N-TERMINAL SECTION-RELATED"/>
    <property type="match status" value="1"/>
</dbReference>
<dbReference type="STRING" id="1577474.GA0111570_102344"/>
<dbReference type="EMBL" id="FMYF01000002">
    <property type="protein sequence ID" value="SDB80553.1"/>
    <property type="molecule type" value="Genomic_DNA"/>
</dbReference>
<name>A0A1G6GFE9_9ACTN</name>
<accession>A0A1G6GFE9</accession>
<reference evidence="5 6" key="1">
    <citation type="submission" date="2016-06" db="EMBL/GenBank/DDBJ databases">
        <authorList>
            <person name="Olsen C.W."/>
            <person name="Carey S."/>
            <person name="Hinshaw L."/>
            <person name="Karasin A.I."/>
        </authorList>
    </citation>
    <scope>NUCLEOTIDE SEQUENCE [LARGE SCALE GENOMIC DNA]</scope>
    <source>
        <strain evidence="5 6">LZ-22</strain>
    </source>
</reference>
<evidence type="ECO:0000256" key="1">
    <source>
        <dbReference type="ARBA" id="ARBA00001964"/>
    </source>
</evidence>
<gene>
    <name evidence="5" type="ORF">GA0111570_102344</name>
</gene>
<keyword evidence="3" id="KW-0786">Thiamine pyrophosphate</keyword>
<sequence>MRTTQQEEASPQELHGALDTQALEKIARRVRWLIISTVANSKAGHIGGPLSAADMLVALYFNEMSIDPSQPHAPDRDRFILSKGHCSIGLYSVLALRGYFPVEELATFDHGGSRLQGHPDMKLTPGVDASTGSLGQGLSAGLGMAIGAKKLDRDFHTWVMLGDGESEEGQVWEAVISAPRFGVDNLTAIFDVNGLQQYGWPAQERDRFDRSEPLGHVDLEAVLTGFGWNVLTVDGNDFGQILSAFDQVRAWHGTSGKPTAIVSRTSKGQGISFTQGVFKWHNGVATPEQLAQARHELLGNDPEGELQ</sequence>
<dbReference type="RefSeq" id="WP_092606703.1">
    <property type="nucleotide sequence ID" value="NZ_FMYF01000002.1"/>
</dbReference>
<organism evidence="5 6">
    <name type="scientific">Raineyella antarctica</name>
    <dbReference type="NCBI Taxonomy" id="1577474"/>
    <lineage>
        <taxon>Bacteria</taxon>
        <taxon>Bacillati</taxon>
        <taxon>Actinomycetota</taxon>
        <taxon>Actinomycetes</taxon>
        <taxon>Propionibacteriales</taxon>
        <taxon>Propionibacteriaceae</taxon>
        <taxon>Raineyella</taxon>
    </lineage>
</organism>
<dbReference type="InterPro" id="IPR005474">
    <property type="entry name" value="Transketolase_N"/>
</dbReference>
<evidence type="ECO:0000313" key="6">
    <source>
        <dbReference type="Proteomes" id="UP000199086"/>
    </source>
</evidence>
<feature type="domain" description="Transketolase N-terminal" evidence="4">
    <location>
        <begin position="25"/>
        <end position="303"/>
    </location>
</feature>
<evidence type="ECO:0000256" key="2">
    <source>
        <dbReference type="ARBA" id="ARBA00007131"/>
    </source>
</evidence>
<dbReference type="CDD" id="cd02012">
    <property type="entry name" value="TPP_TK"/>
    <property type="match status" value="1"/>
</dbReference>
<dbReference type="InterPro" id="IPR029061">
    <property type="entry name" value="THDP-binding"/>
</dbReference>
<evidence type="ECO:0000256" key="3">
    <source>
        <dbReference type="ARBA" id="ARBA00023052"/>
    </source>
</evidence>
<protein>
    <submittedName>
        <fullName evidence="5">Transketolase</fullName>
    </submittedName>
</protein>
<dbReference type="SUPFAM" id="SSF52518">
    <property type="entry name" value="Thiamin diphosphate-binding fold (THDP-binding)"/>
    <property type="match status" value="1"/>
</dbReference>
<keyword evidence="6" id="KW-1185">Reference proteome</keyword>
<dbReference type="AlphaFoldDB" id="A0A1G6GFE9"/>
<dbReference type="Gene3D" id="3.40.50.970">
    <property type="match status" value="1"/>
</dbReference>
<evidence type="ECO:0000259" key="4">
    <source>
        <dbReference type="Pfam" id="PF00456"/>
    </source>
</evidence>
<dbReference type="Proteomes" id="UP000199086">
    <property type="component" value="Unassembled WGS sequence"/>
</dbReference>
<evidence type="ECO:0000313" key="5">
    <source>
        <dbReference type="EMBL" id="SDB80553.1"/>
    </source>
</evidence>
<dbReference type="GO" id="GO:0000287">
    <property type="term" value="F:magnesium ion binding"/>
    <property type="evidence" value="ECO:0007669"/>
    <property type="project" value="UniProtKB-ARBA"/>
</dbReference>
<comment type="similarity">
    <text evidence="2">Belongs to the transketolase family.</text>
</comment>